<dbReference type="KEGG" id="spzr:G5C33_09420"/>
<sequence length="127" mass="13705">MTARFPYPGRTIAQIDAGRPFARGALRTRAQSGGYPFRQHRTQAEILAKRGAAMSGEHREPGSKGRTRKSRPSRANPELIAARKASLAEFVAEGGSIQGWCRREGLSSGRGSQIWALIVADMGAQAV</sequence>
<protein>
    <submittedName>
        <fullName evidence="2">Uncharacterized protein</fullName>
    </submittedName>
</protein>
<reference evidence="2 3" key="1">
    <citation type="submission" date="2020-02" db="EMBL/GenBank/DDBJ databases">
        <authorList>
            <person name="Zheng R.K."/>
            <person name="Sun C.M."/>
        </authorList>
    </citation>
    <scope>NUCLEOTIDE SEQUENCE [LARGE SCALE GENOMIC DNA]</scope>
    <source>
        <strain evidence="3">zrk23</strain>
    </source>
</reference>
<name>A0A6G6Y4W6_9SPHN</name>
<evidence type="ECO:0000313" key="2">
    <source>
        <dbReference type="EMBL" id="QIG79972.1"/>
    </source>
</evidence>
<keyword evidence="3" id="KW-1185">Reference proteome</keyword>
<evidence type="ECO:0000313" key="3">
    <source>
        <dbReference type="Proteomes" id="UP000501568"/>
    </source>
</evidence>
<dbReference type="EMBL" id="CP049109">
    <property type="protein sequence ID" value="QIG79972.1"/>
    <property type="molecule type" value="Genomic_DNA"/>
</dbReference>
<evidence type="ECO:0000256" key="1">
    <source>
        <dbReference type="SAM" id="MobiDB-lite"/>
    </source>
</evidence>
<accession>A0A6G6Y4W6</accession>
<feature type="region of interest" description="Disordered" evidence="1">
    <location>
        <begin position="50"/>
        <end position="76"/>
    </location>
</feature>
<organism evidence="2 3">
    <name type="scientific">Stakelama tenebrarum</name>
    <dbReference type="NCBI Taxonomy" id="2711215"/>
    <lineage>
        <taxon>Bacteria</taxon>
        <taxon>Pseudomonadati</taxon>
        <taxon>Pseudomonadota</taxon>
        <taxon>Alphaproteobacteria</taxon>
        <taxon>Sphingomonadales</taxon>
        <taxon>Sphingomonadaceae</taxon>
        <taxon>Stakelama</taxon>
    </lineage>
</organism>
<dbReference type="Proteomes" id="UP000501568">
    <property type="component" value="Chromosome"/>
</dbReference>
<proteinExistence type="predicted"/>
<gene>
    <name evidence="2" type="ORF">G5C33_09420</name>
</gene>
<dbReference type="AlphaFoldDB" id="A0A6G6Y4W6"/>